<name>A0A948X0C8_9LACO</name>
<reference evidence="14" key="2">
    <citation type="submission" date="2021-04" db="EMBL/GenBank/DDBJ databases">
        <authorList>
            <person name="Gilroy R."/>
        </authorList>
    </citation>
    <scope>NUCLEOTIDE SEQUENCE</scope>
    <source>
        <strain evidence="14">F6-6636</strain>
    </source>
</reference>
<evidence type="ECO:0000256" key="10">
    <source>
        <dbReference type="ARBA" id="ARBA00023136"/>
    </source>
</evidence>
<dbReference type="Pfam" id="PF06736">
    <property type="entry name" value="TMEM175"/>
    <property type="match status" value="1"/>
</dbReference>
<dbReference type="InterPro" id="IPR010617">
    <property type="entry name" value="TMEM175-like"/>
</dbReference>
<evidence type="ECO:0000256" key="3">
    <source>
        <dbReference type="ARBA" id="ARBA00022448"/>
    </source>
</evidence>
<dbReference type="PANTHER" id="PTHR31462">
    <property type="entry name" value="ENDOSOMAL/LYSOSOMAL POTASSIUM CHANNEL TMEM175"/>
    <property type="match status" value="1"/>
</dbReference>
<dbReference type="Proteomes" id="UP000777303">
    <property type="component" value="Unassembled WGS sequence"/>
</dbReference>
<keyword evidence="8 13" id="KW-1133">Transmembrane helix</keyword>
<dbReference type="GO" id="GO:0005267">
    <property type="term" value="F:potassium channel activity"/>
    <property type="evidence" value="ECO:0007669"/>
    <property type="project" value="UniProtKB-KW"/>
</dbReference>
<keyword evidence="7" id="KW-0630">Potassium</keyword>
<evidence type="ECO:0000256" key="12">
    <source>
        <dbReference type="ARBA" id="ARBA00034430"/>
    </source>
</evidence>
<keyword evidence="9" id="KW-0406">Ion transport</keyword>
<dbReference type="GO" id="GO:0015252">
    <property type="term" value="F:proton channel activity"/>
    <property type="evidence" value="ECO:0007669"/>
    <property type="project" value="InterPro"/>
</dbReference>
<keyword evidence="6" id="KW-0631">Potassium channel</keyword>
<comment type="similarity">
    <text evidence="2">Belongs to the TMEM175 family.</text>
</comment>
<evidence type="ECO:0000256" key="9">
    <source>
        <dbReference type="ARBA" id="ARBA00023065"/>
    </source>
</evidence>
<evidence type="ECO:0000256" key="8">
    <source>
        <dbReference type="ARBA" id="ARBA00022989"/>
    </source>
</evidence>
<evidence type="ECO:0000256" key="5">
    <source>
        <dbReference type="ARBA" id="ARBA00022692"/>
    </source>
</evidence>
<dbReference type="EMBL" id="JAHLFS010000007">
    <property type="protein sequence ID" value="MBU3851176.1"/>
    <property type="molecule type" value="Genomic_DNA"/>
</dbReference>
<gene>
    <name evidence="14" type="ORF">H9901_00465</name>
</gene>
<keyword evidence="11" id="KW-0407">Ion channel</keyword>
<evidence type="ECO:0000256" key="2">
    <source>
        <dbReference type="ARBA" id="ARBA00006920"/>
    </source>
</evidence>
<evidence type="ECO:0000256" key="13">
    <source>
        <dbReference type="SAM" id="Phobius"/>
    </source>
</evidence>
<accession>A0A948X0C8</accession>
<feature type="transmembrane region" description="Helical" evidence="13">
    <location>
        <begin position="12"/>
        <end position="29"/>
    </location>
</feature>
<dbReference type="GO" id="GO:0016020">
    <property type="term" value="C:membrane"/>
    <property type="evidence" value="ECO:0007669"/>
    <property type="project" value="UniProtKB-SubCell"/>
</dbReference>
<keyword evidence="10 13" id="KW-0472">Membrane</keyword>
<comment type="caution">
    <text evidence="14">The sequence shown here is derived from an EMBL/GenBank/DDBJ whole genome shotgun (WGS) entry which is preliminary data.</text>
</comment>
<evidence type="ECO:0000256" key="7">
    <source>
        <dbReference type="ARBA" id="ARBA00022958"/>
    </source>
</evidence>
<feature type="transmembrane region" description="Helical" evidence="13">
    <location>
        <begin position="107"/>
        <end position="128"/>
    </location>
</feature>
<dbReference type="PANTHER" id="PTHR31462:SF5">
    <property type="entry name" value="ENDOSOMAL_LYSOSOMAL PROTON CHANNEL TMEM175"/>
    <property type="match status" value="1"/>
</dbReference>
<comment type="catalytic activity">
    <reaction evidence="12">
        <text>K(+)(in) = K(+)(out)</text>
        <dbReference type="Rhea" id="RHEA:29463"/>
        <dbReference type="ChEBI" id="CHEBI:29103"/>
    </reaction>
</comment>
<protein>
    <submittedName>
        <fullName evidence="14">DUF1211 domain-containing protein</fullName>
    </submittedName>
</protein>
<evidence type="ECO:0000256" key="1">
    <source>
        <dbReference type="ARBA" id="ARBA00004141"/>
    </source>
</evidence>
<feature type="transmembrane region" description="Helical" evidence="13">
    <location>
        <begin position="41"/>
        <end position="59"/>
    </location>
</feature>
<feature type="transmembrane region" description="Helical" evidence="13">
    <location>
        <begin position="149"/>
        <end position="182"/>
    </location>
</feature>
<keyword evidence="5 13" id="KW-0812">Transmembrane</keyword>
<evidence type="ECO:0000256" key="6">
    <source>
        <dbReference type="ARBA" id="ARBA00022826"/>
    </source>
</evidence>
<evidence type="ECO:0000313" key="14">
    <source>
        <dbReference type="EMBL" id="MBU3851176.1"/>
    </source>
</evidence>
<feature type="transmembrane region" description="Helical" evidence="13">
    <location>
        <begin position="71"/>
        <end position="95"/>
    </location>
</feature>
<organism evidence="14 15">
    <name type="scientific">Candidatus Paralactobacillus gallistercoris</name>
    <dbReference type="NCBI Taxonomy" id="2838724"/>
    <lineage>
        <taxon>Bacteria</taxon>
        <taxon>Bacillati</taxon>
        <taxon>Bacillota</taxon>
        <taxon>Bacilli</taxon>
        <taxon>Lactobacillales</taxon>
        <taxon>Lactobacillaceae</taxon>
        <taxon>Lactobacillus</taxon>
    </lineage>
</organism>
<dbReference type="AlphaFoldDB" id="A0A948X0C8"/>
<sequence length="199" mass="22806">MNKSRLEAYTDAIIAIIITLMVLNIQPPNNAIYFHQLGQSAHQFFIYTCSFLLLSMYWNNHHHLLQPVKQINGTVLWMNNLFIFTMTLIPFATHWLTNHLDNLDPELLYGTVVLAGDSAYALLTWALLKANPGKMYHQAMQSQIHKLYLSLTFNVLGLLSAFIKPVLTLLISGGVVILLWFIPDRSMEKLTKQKNINHQ</sequence>
<evidence type="ECO:0000256" key="4">
    <source>
        <dbReference type="ARBA" id="ARBA00022538"/>
    </source>
</evidence>
<evidence type="ECO:0000256" key="11">
    <source>
        <dbReference type="ARBA" id="ARBA00023303"/>
    </source>
</evidence>
<keyword evidence="3" id="KW-0813">Transport</keyword>
<keyword evidence="4" id="KW-0633">Potassium transport</keyword>
<evidence type="ECO:0000313" key="15">
    <source>
        <dbReference type="Proteomes" id="UP000777303"/>
    </source>
</evidence>
<proteinExistence type="inferred from homology"/>
<reference evidence="14" key="1">
    <citation type="journal article" date="2021" name="PeerJ">
        <title>Extensive microbial diversity within the chicken gut microbiome revealed by metagenomics and culture.</title>
        <authorList>
            <person name="Gilroy R."/>
            <person name="Ravi A."/>
            <person name="Getino M."/>
            <person name="Pursley I."/>
            <person name="Horton D.L."/>
            <person name="Alikhan N.F."/>
            <person name="Baker D."/>
            <person name="Gharbi K."/>
            <person name="Hall N."/>
            <person name="Watson M."/>
            <person name="Adriaenssens E.M."/>
            <person name="Foster-Nyarko E."/>
            <person name="Jarju S."/>
            <person name="Secka A."/>
            <person name="Antonio M."/>
            <person name="Oren A."/>
            <person name="Chaudhuri R.R."/>
            <person name="La Ragione R."/>
            <person name="Hildebrand F."/>
            <person name="Pallen M.J."/>
        </authorList>
    </citation>
    <scope>NUCLEOTIDE SEQUENCE</scope>
    <source>
        <strain evidence="14">F6-6636</strain>
    </source>
</reference>
<comment type="subcellular location">
    <subcellularLocation>
        <location evidence="1">Membrane</location>
        <topology evidence="1">Multi-pass membrane protein</topology>
    </subcellularLocation>
</comment>